<feature type="domain" description="Glycosyl transferase CAP10" evidence="2">
    <location>
        <begin position="70"/>
        <end position="294"/>
    </location>
</feature>
<protein>
    <recommendedName>
        <fullName evidence="2">Glycosyl transferase CAP10 domain-containing protein</fullName>
    </recommendedName>
</protein>
<gene>
    <name evidence="3" type="ORF">AXE80_11355</name>
</gene>
<organism evidence="3 4">
    <name type="scientific">Wenyingzhuangia fucanilytica</name>
    <dbReference type="NCBI Taxonomy" id="1790137"/>
    <lineage>
        <taxon>Bacteria</taxon>
        <taxon>Pseudomonadati</taxon>
        <taxon>Bacteroidota</taxon>
        <taxon>Flavobacteriia</taxon>
        <taxon>Flavobacteriales</taxon>
        <taxon>Flavobacteriaceae</taxon>
        <taxon>Wenyingzhuangia</taxon>
    </lineage>
</organism>
<dbReference type="PANTHER" id="PTHR12203:SF35">
    <property type="entry name" value="PROTEIN O-GLUCOSYLTRANSFERASE 1"/>
    <property type="match status" value="1"/>
</dbReference>
<dbReference type="InterPro" id="IPR006598">
    <property type="entry name" value="CAP10"/>
</dbReference>
<dbReference type="PANTHER" id="PTHR12203">
    <property type="entry name" value="KDEL LYS-ASP-GLU-LEU CONTAINING - RELATED"/>
    <property type="match status" value="1"/>
</dbReference>
<keyword evidence="4" id="KW-1185">Reference proteome</keyword>
<proteinExistence type="predicted"/>
<dbReference type="AlphaFoldDB" id="A0A1B1Y7T2"/>
<sequence length="302" mass="35976">MRLTKFKYYITNGVIDVLPKSFFTYKKELCDDKVQKRIDYYNKLKSNYKLSKPHQLARYKRPKRHSAYYFDMMSVLRYFNGNNMFSYEFGDITEVPSEPSIVKSRPIHVDNAHAILLKLDKLRHFKFVKDDIPFLEKKNELIGRCKVSPTQVHRVRFYEKYFHHPMCNLGTINSDRVNLEWNTKKISIKEHLKYKFILSLEGFDVATNLKWIMSSNSIAVSPKLKYETWFMEGTLIPDVHFICIKDDYSDLEEKLNYYIENPNEALAIIKNANNYVQQFFCKKTEKKVALGVLEKYFELQKS</sequence>
<dbReference type="KEGG" id="wfu:AXE80_11355"/>
<dbReference type="SMART" id="SM00672">
    <property type="entry name" value="CAP10"/>
    <property type="match status" value="1"/>
</dbReference>
<evidence type="ECO:0000256" key="1">
    <source>
        <dbReference type="ARBA" id="ARBA00022679"/>
    </source>
</evidence>
<accession>A0A1B1Y7T2</accession>
<dbReference type="Pfam" id="PF05686">
    <property type="entry name" value="Glyco_transf_90"/>
    <property type="match status" value="1"/>
</dbReference>
<name>A0A1B1Y7T2_9FLAO</name>
<dbReference type="Proteomes" id="UP000092967">
    <property type="component" value="Chromosome"/>
</dbReference>
<reference evidence="3 4" key="1">
    <citation type="submission" date="2016-02" db="EMBL/GenBank/DDBJ databases">
        <authorList>
            <person name="Wen L."/>
            <person name="He K."/>
            <person name="Yang H."/>
        </authorList>
    </citation>
    <scope>NUCLEOTIDE SEQUENCE [LARGE SCALE GENOMIC DNA]</scope>
    <source>
        <strain evidence="3 4">CZ1127</strain>
    </source>
</reference>
<dbReference type="STRING" id="1790137.AXE80_11355"/>
<dbReference type="InterPro" id="IPR051091">
    <property type="entry name" value="O-Glucosyltr/Glycosyltrsf_90"/>
</dbReference>
<dbReference type="RefSeq" id="WP_068827408.1">
    <property type="nucleotide sequence ID" value="NZ_CP014224.1"/>
</dbReference>
<evidence type="ECO:0000313" key="3">
    <source>
        <dbReference type="EMBL" id="ANW96841.1"/>
    </source>
</evidence>
<dbReference type="GO" id="GO:0016740">
    <property type="term" value="F:transferase activity"/>
    <property type="evidence" value="ECO:0007669"/>
    <property type="project" value="UniProtKB-KW"/>
</dbReference>
<keyword evidence="1" id="KW-0808">Transferase</keyword>
<dbReference type="OrthoDB" id="767964at2"/>
<evidence type="ECO:0000313" key="4">
    <source>
        <dbReference type="Proteomes" id="UP000092967"/>
    </source>
</evidence>
<dbReference type="EMBL" id="CP014224">
    <property type="protein sequence ID" value="ANW96841.1"/>
    <property type="molecule type" value="Genomic_DNA"/>
</dbReference>
<evidence type="ECO:0000259" key="2">
    <source>
        <dbReference type="SMART" id="SM00672"/>
    </source>
</evidence>